<dbReference type="GO" id="GO:0005524">
    <property type="term" value="F:ATP binding"/>
    <property type="evidence" value="ECO:0007669"/>
    <property type="project" value="UniProtKB-KW"/>
</dbReference>
<dbReference type="EC" id="2.7.13.3" evidence="2"/>
<dbReference type="GO" id="GO:0016020">
    <property type="term" value="C:membrane"/>
    <property type="evidence" value="ECO:0007669"/>
    <property type="project" value="InterPro"/>
</dbReference>
<keyword evidence="9" id="KW-1133">Transmembrane helix</keyword>
<protein>
    <recommendedName>
        <fullName evidence="2">histidine kinase</fullName>
        <ecNumber evidence="2">2.7.13.3</ecNumber>
    </recommendedName>
</protein>
<keyword evidence="3" id="KW-0597">Phosphoprotein</keyword>
<evidence type="ECO:0000256" key="3">
    <source>
        <dbReference type="ARBA" id="ARBA00022553"/>
    </source>
</evidence>
<sequence length="404" mass="43381">MSSRSERAAAASASAEARTALRLTRGISATWWYVALAIVLFELTIVLLLMAALVEGEFSGLASAVVGVGGVLWWLSTLPPTLAYRHRTEATPLVIWRRHLPAFLIAVAYGVAAAAVTGVWVVGVLPLIQVVMLLNWPPGVRSRVVLAATVLLVALAVIDLRVTLAASDGSNWIQLLVLAAMLPVITVSSLWWWDVLVALDRARASEAKLAATQERLRLATDVHDLQGHHLQVVALQLELAERLMPRDPEAGLEQLRAARVSVDDARQGTRDLATRFRSVPLRDELANAVDLLRAAGTRAEAEVHPDASLAPASTLGPVIRETTTNVLRHGGGRWARLSLTRADGSWRYEISNDVAGDAPESTGGAGLDGIARRAAEADGELEVRHEVETFTVVVTVPTEGRRAG</sequence>
<name>A0A3N4YII5_9MICO</name>
<gene>
    <name evidence="11" type="ORF">EDD34_0489</name>
</gene>
<dbReference type="PANTHER" id="PTHR24421">
    <property type="entry name" value="NITRATE/NITRITE SENSOR PROTEIN NARX-RELATED"/>
    <property type="match status" value="1"/>
</dbReference>
<evidence type="ECO:0000256" key="7">
    <source>
        <dbReference type="ARBA" id="ARBA00022840"/>
    </source>
</evidence>
<feature type="transmembrane region" description="Helical" evidence="9">
    <location>
        <begin position="172"/>
        <end position="193"/>
    </location>
</feature>
<evidence type="ECO:0000256" key="2">
    <source>
        <dbReference type="ARBA" id="ARBA00012438"/>
    </source>
</evidence>
<feature type="transmembrane region" description="Helical" evidence="9">
    <location>
        <begin position="140"/>
        <end position="160"/>
    </location>
</feature>
<dbReference type="Proteomes" id="UP000280501">
    <property type="component" value="Unassembled WGS sequence"/>
</dbReference>
<evidence type="ECO:0000313" key="11">
    <source>
        <dbReference type="EMBL" id="RPF19917.1"/>
    </source>
</evidence>
<feature type="transmembrane region" description="Helical" evidence="9">
    <location>
        <begin position="31"/>
        <end position="54"/>
    </location>
</feature>
<keyword evidence="12" id="KW-1185">Reference proteome</keyword>
<evidence type="ECO:0000256" key="4">
    <source>
        <dbReference type="ARBA" id="ARBA00022679"/>
    </source>
</evidence>
<dbReference type="SUPFAM" id="SSF55874">
    <property type="entry name" value="ATPase domain of HSP90 chaperone/DNA topoisomerase II/histidine kinase"/>
    <property type="match status" value="1"/>
</dbReference>
<dbReference type="InterPro" id="IPR036890">
    <property type="entry name" value="HATPase_C_sf"/>
</dbReference>
<reference evidence="11 12" key="1">
    <citation type="submission" date="2018-11" db="EMBL/GenBank/DDBJ databases">
        <title>Sequencing the genomes of 1000 actinobacteria strains.</title>
        <authorList>
            <person name="Klenk H.-P."/>
        </authorList>
    </citation>
    <scope>NUCLEOTIDE SEQUENCE [LARGE SCALE GENOMIC DNA]</scope>
    <source>
        <strain evidence="11 12">DSM 15700</strain>
    </source>
</reference>
<keyword evidence="7" id="KW-0067">ATP-binding</keyword>
<comment type="catalytic activity">
    <reaction evidence="1">
        <text>ATP + protein L-histidine = ADP + protein N-phospho-L-histidine.</text>
        <dbReference type="EC" id="2.7.13.3"/>
    </reaction>
</comment>
<dbReference type="RefSeq" id="WP_123813148.1">
    <property type="nucleotide sequence ID" value="NZ_RKQZ01000001.1"/>
</dbReference>
<keyword evidence="9" id="KW-0812">Transmembrane</keyword>
<evidence type="ECO:0000256" key="5">
    <source>
        <dbReference type="ARBA" id="ARBA00022741"/>
    </source>
</evidence>
<organism evidence="11 12">
    <name type="scientific">Myceligenerans xiligouense</name>
    <dbReference type="NCBI Taxonomy" id="253184"/>
    <lineage>
        <taxon>Bacteria</taxon>
        <taxon>Bacillati</taxon>
        <taxon>Actinomycetota</taxon>
        <taxon>Actinomycetes</taxon>
        <taxon>Micrococcales</taxon>
        <taxon>Promicromonosporaceae</taxon>
        <taxon>Myceligenerans</taxon>
    </lineage>
</organism>
<dbReference type="InterPro" id="IPR011712">
    <property type="entry name" value="Sig_transdc_His_kin_sub3_dim/P"/>
</dbReference>
<dbReference type="GO" id="GO:0000155">
    <property type="term" value="F:phosphorelay sensor kinase activity"/>
    <property type="evidence" value="ECO:0007669"/>
    <property type="project" value="InterPro"/>
</dbReference>
<keyword evidence="4" id="KW-0808">Transferase</keyword>
<dbReference type="Gene3D" id="3.30.565.10">
    <property type="entry name" value="Histidine kinase-like ATPase, C-terminal domain"/>
    <property type="match status" value="1"/>
</dbReference>
<keyword evidence="8" id="KW-0902">Two-component regulatory system</keyword>
<feature type="transmembrane region" description="Helical" evidence="9">
    <location>
        <begin position="60"/>
        <end position="82"/>
    </location>
</feature>
<dbReference type="InterPro" id="IPR050482">
    <property type="entry name" value="Sensor_HK_TwoCompSys"/>
</dbReference>
<dbReference type="PANTHER" id="PTHR24421:SF10">
    <property type="entry name" value="NITRATE_NITRITE SENSOR PROTEIN NARQ"/>
    <property type="match status" value="1"/>
</dbReference>
<evidence type="ECO:0000256" key="9">
    <source>
        <dbReference type="SAM" id="Phobius"/>
    </source>
</evidence>
<dbReference type="Pfam" id="PF07730">
    <property type="entry name" value="HisKA_3"/>
    <property type="match status" value="1"/>
</dbReference>
<evidence type="ECO:0000256" key="1">
    <source>
        <dbReference type="ARBA" id="ARBA00000085"/>
    </source>
</evidence>
<dbReference type="OrthoDB" id="5241784at2"/>
<evidence type="ECO:0000259" key="10">
    <source>
        <dbReference type="Pfam" id="PF07730"/>
    </source>
</evidence>
<keyword evidence="6 11" id="KW-0418">Kinase</keyword>
<proteinExistence type="predicted"/>
<evidence type="ECO:0000256" key="8">
    <source>
        <dbReference type="ARBA" id="ARBA00023012"/>
    </source>
</evidence>
<accession>A0A3N4YII5</accession>
<feature type="domain" description="Signal transduction histidine kinase subgroup 3 dimerisation and phosphoacceptor" evidence="10">
    <location>
        <begin position="214"/>
        <end position="279"/>
    </location>
</feature>
<dbReference type="AlphaFoldDB" id="A0A3N4YII5"/>
<feature type="transmembrane region" description="Helical" evidence="9">
    <location>
        <begin position="103"/>
        <end position="128"/>
    </location>
</feature>
<dbReference type="EMBL" id="RKQZ01000001">
    <property type="protein sequence ID" value="RPF19917.1"/>
    <property type="molecule type" value="Genomic_DNA"/>
</dbReference>
<evidence type="ECO:0000313" key="12">
    <source>
        <dbReference type="Proteomes" id="UP000280501"/>
    </source>
</evidence>
<keyword evidence="9" id="KW-0472">Membrane</keyword>
<dbReference type="GO" id="GO:0046983">
    <property type="term" value="F:protein dimerization activity"/>
    <property type="evidence" value="ECO:0007669"/>
    <property type="project" value="InterPro"/>
</dbReference>
<dbReference type="Gene3D" id="1.20.5.1930">
    <property type="match status" value="1"/>
</dbReference>
<evidence type="ECO:0000256" key="6">
    <source>
        <dbReference type="ARBA" id="ARBA00022777"/>
    </source>
</evidence>
<keyword evidence="5" id="KW-0547">Nucleotide-binding</keyword>
<comment type="caution">
    <text evidence="11">The sequence shown here is derived from an EMBL/GenBank/DDBJ whole genome shotgun (WGS) entry which is preliminary data.</text>
</comment>